<name>A0A212R948_9PROT</name>
<dbReference type="Pfam" id="PF00501">
    <property type="entry name" value="AMP-binding"/>
    <property type="match status" value="1"/>
</dbReference>
<dbReference type="PANTHER" id="PTHR43272:SF33">
    <property type="entry name" value="AMP-BINDING DOMAIN-CONTAINING PROTEIN-RELATED"/>
    <property type="match status" value="1"/>
</dbReference>
<evidence type="ECO:0000259" key="4">
    <source>
        <dbReference type="Pfam" id="PF00501"/>
    </source>
</evidence>
<dbReference type="Pfam" id="PF23562">
    <property type="entry name" value="AMP-binding_C_3"/>
    <property type="match status" value="1"/>
</dbReference>
<dbReference type="GO" id="GO:0004467">
    <property type="term" value="F:long-chain fatty acid-CoA ligase activity"/>
    <property type="evidence" value="ECO:0007669"/>
    <property type="project" value="TreeGrafter"/>
</dbReference>
<dbReference type="SUPFAM" id="SSF56801">
    <property type="entry name" value="Acetyl-CoA synthetase-like"/>
    <property type="match status" value="1"/>
</dbReference>
<dbReference type="CDD" id="cd05907">
    <property type="entry name" value="VL_LC_FACS_like"/>
    <property type="match status" value="1"/>
</dbReference>
<gene>
    <name evidence="5" type="ORF">SAMN07250955_106232</name>
</gene>
<dbReference type="GO" id="GO:0016020">
    <property type="term" value="C:membrane"/>
    <property type="evidence" value="ECO:0007669"/>
    <property type="project" value="TreeGrafter"/>
</dbReference>
<proteinExistence type="predicted"/>
<keyword evidence="6" id="KW-1185">Reference proteome</keyword>
<protein>
    <submittedName>
        <fullName evidence="5">Long-chain acyl-CoA synthetase</fullName>
    </submittedName>
</protein>
<dbReference type="InterPro" id="IPR000873">
    <property type="entry name" value="AMP-dep_synth/lig_dom"/>
</dbReference>
<feature type="domain" description="AMP-dependent synthetase/ligase" evidence="4">
    <location>
        <begin position="35"/>
        <end position="443"/>
    </location>
</feature>
<feature type="region of interest" description="Disordered" evidence="3">
    <location>
        <begin position="1"/>
        <end position="24"/>
    </location>
</feature>
<organism evidence="5 6">
    <name type="scientific">Arboricoccus pini</name>
    <dbReference type="NCBI Taxonomy" id="1963835"/>
    <lineage>
        <taxon>Bacteria</taxon>
        <taxon>Pseudomonadati</taxon>
        <taxon>Pseudomonadota</taxon>
        <taxon>Alphaproteobacteria</taxon>
        <taxon>Geminicoccales</taxon>
        <taxon>Geminicoccaceae</taxon>
        <taxon>Arboricoccus</taxon>
    </lineage>
</organism>
<evidence type="ECO:0000256" key="3">
    <source>
        <dbReference type="SAM" id="MobiDB-lite"/>
    </source>
</evidence>
<dbReference type="InterPro" id="IPR042099">
    <property type="entry name" value="ANL_N_sf"/>
</dbReference>
<evidence type="ECO:0000256" key="2">
    <source>
        <dbReference type="ARBA" id="ARBA00022840"/>
    </source>
</evidence>
<evidence type="ECO:0000313" key="5">
    <source>
        <dbReference type="EMBL" id="SNB68712.1"/>
    </source>
</evidence>
<dbReference type="AlphaFoldDB" id="A0A212R948"/>
<keyword evidence="2" id="KW-0067">ATP-binding</keyword>
<evidence type="ECO:0000313" key="6">
    <source>
        <dbReference type="Proteomes" id="UP000197065"/>
    </source>
</evidence>
<dbReference type="PANTHER" id="PTHR43272">
    <property type="entry name" value="LONG-CHAIN-FATTY-ACID--COA LIGASE"/>
    <property type="match status" value="1"/>
</dbReference>
<evidence type="ECO:0000256" key="1">
    <source>
        <dbReference type="ARBA" id="ARBA00022741"/>
    </source>
</evidence>
<dbReference type="EMBL" id="FYEH01000006">
    <property type="protein sequence ID" value="SNB68712.1"/>
    <property type="molecule type" value="Genomic_DNA"/>
</dbReference>
<dbReference type="GO" id="GO:0005524">
    <property type="term" value="F:ATP binding"/>
    <property type="evidence" value="ECO:0007669"/>
    <property type="project" value="UniProtKB-KW"/>
</dbReference>
<keyword evidence="1" id="KW-0547">Nucleotide-binding</keyword>
<sequence length="610" mass="65941">MRGHHLIHRAGPVKSQNENEEATLSPVPQTLLALFERSLKERADRPFLYAKIEGRYRAQSWTEVATAVGALAAKLAALGVMPGDRVAIIAENGPRWAIADLAIQKAGGVTVPSYTTYTSEDYQFVLANAGVKLVLCSGGAIAKRVLPAIALTPDIVAVVGLDGPLPAMTGLPPLLTFDQALEEGAGLPPATGGAERGPDDLACLIYTSGTGGRPKGVMLSHKNILSNIRGVEILFRQLGIRDLVFLSFLPLSHAYEHTAGLMAPIAMGAEIWYAEGVETLQTNLQEARPHVLTCVPRLFEVFKQRLEQGMARRGGLQAKLFAKTVALGTKAYHGRLAPHEWLLDRVLDLLVRRKVKARFGGRLAAMVSGGGALSHPVGIFFQALGLPVCQGYGQTETSPVVSVNPPWEHRVESAGPPLAGVEVKIADDGEILIKGDLVMQGYWREPEMTAAAIENGWLKTGDIGHLDAKGALHITDRKKDIIVLSGGDNIAPQRLEGMMALEPDIAQSLVFGDGKPYVGALIVPSAELLRDYERPDGPKRVEQRIEAAMKRVNAHLSSVERIRRWRLVTTPFSIENGMMTPTLKLRRGIIAKTYQLEVDSLFSGNRSLAA</sequence>
<accession>A0A212R948</accession>
<reference evidence="5 6" key="1">
    <citation type="submission" date="2017-06" db="EMBL/GenBank/DDBJ databases">
        <authorList>
            <person name="Kim H.J."/>
            <person name="Triplett B.A."/>
        </authorList>
    </citation>
    <scope>NUCLEOTIDE SEQUENCE [LARGE SCALE GENOMIC DNA]</scope>
    <source>
        <strain evidence="5 6">B29T1</strain>
    </source>
</reference>
<dbReference type="Proteomes" id="UP000197065">
    <property type="component" value="Unassembled WGS sequence"/>
</dbReference>
<dbReference type="Gene3D" id="3.40.50.12780">
    <property type="entry name" value="N-terminal domain of ligase-like"/>
    <property type="match status" value="1"/>
</dbReference>